<organism evidence="9 10">
    <name type="scientific">Clostridium fallax</name>
    <dbReference type="NCBI Taxonomy" id="1533"/>
    <lineage>
        <taxon>Bacteria</taxon>
        <taxon>Bacillati</taxon>
        <taxon>Bacillota</taxon>
        <taxon>Clostridia</taxon>
        <taxon>Eubacteriales</taxon>
        <taxon>Clostridiaceae</taxon>
        <taxon>Clostridium</taxon>
    </lineage>
</organism>
<feature type="active site" evidence="5">
    <location>
        <position position="36"/>
    </location>
</feature>
<dbReference type="PROSITE" id="PS00150">
    <property type="entry name" value="ACYLPHOSPHATASE_1"/>
    <property type="match status" value="1"/>
</dbReference>
<sequence length="90" mass="10215">MIRYHMVITGKVQGVGFRFFVLYTASPFNLTGYVKNLSNGDVEIEAQGNPNNLMKFLSKVISGNNFSVITDYSIKEIPIINDEKKFNITY</sequence>
<dbReference type="InterPro" id="IPR036046">
    <property type="entry name" value="Acylphosphatase-like_dom_sf"/>
</dbReference>
<proteinExistence type="inferred from homology"/>
<dbReference type="PANTHER" id="PTHR47268:SF4">
    <property type="entry name" value="ACYLPHOSPHATASE"/>
    <property type="match status" value="1"/>
</dbReference>
<dbReference type="PROSITE" id="PS51160">
    <property type="entry name" value="ACYLPHOSPHATASE_3"/>
    <property type="match status" value="1"/>
</dbReference>
<gene>
    <name evidence="9" type="ORF">SAMN05443638_104103</name>
</gene>
<evidence type="ECO:0000256" key="2">
    <source>
        <dbReference type="ARBA" id="ARBA00012150"/>
    </source>
</evidence>
<evidence type="ECO:0000313" key="10">
    <source>
        <dbReference type="Proteomes" id="UP000184035"/>
    </source>
</evidence>
<dbReference type="InterPro" id="IPR001792">
    <property type="entry name" value="Acylphosphatase-like_dom"/>
</dbReference>
<dbReference type="InterPro" id="IPR017968">
    <property type="entry name" value="Acylphosphatase_CS"/>
</dbReference>
<keyword evidence="10" id="KW-1185">Reference proteome</keyword>
<dbReference type="Proteomes" id="UP000184035">
    <property type="component" value="Unassembled WGS sequence"/>
</dbReference>
<feature type="active site" evidence="5">
    <location>
        <position position="18"/>
    </location>
</feature>
<dbReference type="EC" id="3.6.1.7" evidence="2 5"/>
<feature type="domain" description="Acylphosphatase-like" evidence="8">
    <location>
        <begin position="3"/>
        <end position="90"/>
    </location>
</feature>
<dbReference type="EMBL" id="FQVM01000004">
    <property type="protein sequence ID" value="SHE53316.1"/>
    <property type="molecule type" value="Genomic_DNA"/>
</dbReference>
<dbReference type="GO" id="GO:0003998">
    <property type="term" value="F:acylphosphatase activity"/>
    <property type="evidence" value="ECO:0007669"/>
    <property type="project" value="UniProtKB-EC"/>
</dbReference>
<dbReference type="RefSeq" id="WP_072893224.1">
    <property type="nucleotide sequence ID" value="NZ_FQVM01000004.1"/>
</dbReference>
<evidence type="ECO:0000259" key="8">
    <source>
        <dbReference type="PROSITE" id="PS51160"/>
    </source>
</evidence>
<keyword evidence="5 6" id="KW-0378">Hydrolase</keyword>
<dbReference type="STRING" id="1533.SAMN05443638_104103"/>
<comment type="similarity">
    <text evidence="1 7">Belongs to the acylphosphatase family.</text>
</comment>
<dbReference type="SUPFAM" id="SSF54975">
    <property type="entry name" value="Acylphosphatase/BLUF domain-like"/>
    <property type="match status" value="1"/>
</dbReference>
<dbReference type="OrthoDB" id="9808093at2"/>
<name>A0A1M4U9K4_9CLOT</name>
<evidence type="ECO:0000256" key="3">
    <source>
        <dbReference type="ARBA" id="ARBA00015991"/>
    </source>
</evidence>
<evidence type="ECO:0000256" key="1">
    <source>
        <dbReference type="ARBA" id="ARBA00005614"/>
    </source>
</evidence>
<dbReference type="Gene3D" id="3.30.70.100">
    <property type="match status" value="1"/>
</dbReference>
<accession>A0A1M4U9K4</accession>
<dbReference type="InterPro" id="IPR020456">
    <property type="entry name" value="Acylphosphatase"/>
</dbReference>
<dbReference type="Pfam" id="PF00708">
    <property type="entry name" value="Acylphosphatase"/>
    <property type="match status" value="1"/>
</dbReference>
<evidence type="ECO:0000313" key="9">
    <source>
        <dbReference type="EMBL" id="SHE53316.1"/>
    </source>
</evidence>
<evidence type="ECO:0000256" key="4">
    <source>
        <dbReference type="ARBA" id="ARBA00047645"/>
    </source>
</evidence>
<dbReference type="AlphaFoldDB" id="A0A1M4U9K4"/>
<dbReference type="PROSITE" id="PS00151">
    <property type="entry name" value="ACYLPHOSPHATASE_2"/>
    <property type="match status" value="1"/>
</dbReference>
<reference evidence="9 10" key="1">
    <citation type="submission" date="2016-11" db="EMBL/GenBank/DDBJ databases">
        <authorList>
            <person name="Jaros S."/>
            <person name="Januszkiewicz K."/>
            <person name="Wedrychowicz H."/>
        </authorList>
    </citation>
    <scope>NUCLEOTIDE SEQUENCE [LARGE SCALE GENOMIC DNA]</scope>
    <source>
        <strain evidence="9 10">DSM 2631</strain>
    </source>
</reference>
<comment type="catalytic activity">
    <reaction evidence="4 5 6">
        <text>an acyl phosphate + H2O = a carboxylate + phosphate + H(+)</text>
        <dbReference type="Rhea" id="RHEA:14965"/>
        <dbReference type="ChEBI" id="CHEBI:15377"/>
        <dbReference type="ChEBI" id="CHEBI:15378"/>
        <dbReference type="ChEBI" id="CHEBI:29067"/>
        <dbReference type="ChEBI" id="CHEBI:43474"/>
        <dbReference type="ChEBI" id="CHEBI:59918"/>
        <dbReference type="EC" id="3.6.1.7"/>
    </reaction>
</comment>
<evidence type="ECO:0000256" key="5">
    <source>
        <dbReference type="PROSITE-ProRule" id="PRU00520"/>
    </source>
</evidence>
<evidence type="ECO:0000256" key="6">
    <source>
        <dbReference type="RuleBase" id="RU000553"/>
    </source>
</evidence>
<evidence type="ECO:0000256" key="7">
    <source>
        <dbReference type="RuleBase" id="RU004168"/>
    </source>
</evidence>
<protein>
    <recommendedName>
        <fullName evidence="3 5">Acylphosphatase</fullName>
        <ecNumber evidence="2 5">3.6.1.7</ecNumber>
    </recommendedName>
</protein>
<dbReference type="PANTHER" id="PTHR47268">
    <property type="entry name" value="ACYLPHOSPHATASE"/>
    <property type="match status" value="1"/>
</dbReference>